<organism evidence="1 2">
    <name type="scientific">Bordetella genomosp. 10</name>
    <dbReference type="NCBI Taxonomy" id="1416804"/>
    <lineage>
        <taxon>Bacteria</taxon>
        <taxon>Pseudomonadati</taxon>
        <taxon>Pseudomonadota</taxon>
        <taxon>Betaproteobacteria</taxon>
        <taxon>Burkholderiales</taxon>
        <taxon>Alcaligenaceae</taxon>
        <taxon>Bordetella</taxon>
    </lineage>
</organism>
<keyword evidence="2" id="KW-1185">Reference proteome</keyword>
<reference evidence="2" key="1">
    <citation type="submission" date="2017-05" db="EMBL/GenBank/DDBJ databases">
        <title>Complete and WGS of Bordetella genogroups.</title>
        <authorList>
            <person name="Spilker T."/>
            <person name="Lipuma J."/>
        </authorList>
    </citation>
    <scope>NUCLEOTIDE SEQUENCE [LARGE SCALE GENOMIC DNA]</scope>
    <source>
        <strain evidence="2">AU16122</strain>
    </source>
</reference>
<proteinExistence type="predicted"/>
<comment type="caution">
    <text evidence="1">The sequence shown here is derived from an EMBL/GenBank/DDBJ whole genome shotgun (WGS) entry which is preliminary data.</text>
</comment>
<gene>
    <name evidence="1" type="ORF">CAL29_06470</name>
</gene>
<dbReference type="AlphaFoldDB" id="A0A261SLX9"/>
<sequence length="311" mass="35044">MAHVADNGTLWFDLGGDGTRFQYLARGSRRTYGNGLDAWAVDRIDVLTTQSDAFRNAADIKVAVDQALRVAGTVLPQGGQVRLVFADNFDRGIVADNGDSLVYMIDANRSVSWRGDVVGEWRYNLQYAQNFLFRRDELAARKKRDELRQQAYRERDNLRQYDNLVEQARQNAGGMLANMQQSPRYTPVIGSEYAGMMEGRARPVRLVVHVDGDKDQDAVLDWPYDMRLVGQKNLKKGWYLVSGQTRLDTGRKDDDGLPLTLLTLDKNAPFACQKDGCADLNDPLVGARMMLGLPDWTPEKAREIIQQAEQP</sequence>
<evidence type="ECO:0000313" key="2">
    <source>
        <dbReference type="Proteomes" id="UP000216020"/>
    </source>
</evidence>
<protein>
    <submittedName>
        <fullName evidence="1">Uncharacterized protein</fullName>
    </submittedName>
</protein>
<accession>A0A261SLX9</accession>
<dbReference type="EMBL" id="NEVM01000001">
    <property type="protein sequence ID" value="OZI37997.1"/>
    <property type="molecule type" value="Genomic_DNA"/>
</dbReference>
<name>A0A261SLX9_9BORD</name>
<dbReference type="Proteomes" id="UP000216020">
    <property type="component" value="Unassembled WGS sequence"/>
</dbReference>
<evidence type="ECO:0000313" key="1">
    <source>
        <dbReference type="EMBL" id="OZI37997.1"/>
    </source>
</evidence>